<dbReference type="RefSeq" id="YP_007004280.1">
    <property type="nucleotide sequence ID" value="NC_019500.1"/>
</dbReference>
<dbReference type="EMBL" id="HQ829472">
    <property type="protein sequence ID" value="AEN93956.1"/>
    <property type="molecule type" value="Genomic_DNA"/>
</dbReference>
<dbReference type="OrthoDB" id="20792at10239"/>
<evidence type="ECO:0000313" key="1">
    <source>
        <dbReference type="EMBL" id="AEN93956.1"/>
    </source>
</evidence>
<accession>G3MV40</accession>
<reference evidence="1 2" key="1">
    <citation type="journal article" date="2010" name="Dian Zi Xian Wei Xue Bao">
        <title>Morphological observation on lytic cycle of bacteriophag Bp7.</title>
        <authorList>
            <person name="Liu X."/>
            <person name="Ren H."/>
            <person name="Liu W."/>
            <person name="Wen J."/>
            <person name="Zou L."/>
            <person name="Liu C."/>
        </authorList>
    </citation>
    <scope>NUCLEOTIDE SEQUENCE [LARGE SCALE GENOMIC DNA]</scope>
</reference>
<protein>
    <submittedName>
        <fullName evidence="1">Uncharacterized protein</fullName>
    </submittedName>
</protein>
<keyword evidence="2" id="KW-1185">Reference proteome</keyword>
<sequence length="223" mass="25779">MITNTLFEIPITNRNVSAFKNLGYQVKSGSSHLIKLEDCPGKIAVTCKCDKCGTYYTVTKGRLNETNSKFCKEHRWEVYSETRKEYWNSDEGIKIRKTKGPKISKNRTGKGLKSKEHWIDKKKYHKYCMDVKRHQYKYRNEISKMKNFTKIGKCGVKGAYQLDHIISKKFGYDNKIPAEHIGHICNLQIIPWEENLSKSDGCGMSLKTLINMIESKQPNGKLS</sequence>
<evidence type="ECO:0000313" key="2">
    <source>
        <dbReference type="Proteomes" id="UP000001272"/>
    </source>
</evidence>
<dbReference type="GeneID" id="14007895"/>
<proteinExistence type="predicted"/>
<dbReference type="KEGG" id="vg:14007895"/>
<name>G3MV40_9CAUD</name>
<organism evidence="1 2">
    <name type="scientific">Escherichia phage Bp7</name>
    <dbReference type="NCBI Taxonomy" id="1052121"/>
    <lineage>
        <taxon>Viruses</taxon>
        <taxon>Duplodnaviria</taxon>
        <taxon>Heunggongvirae</taxon>
        <taxon>Uroviricota</taxon>
        <taxon>Caudoviricetes</taxon>
        <taxon>Pantevenvirales</taxon>
        <taxon>Straboviridae</taxon>
        <taxon>Tevenvirinae</taxon>
        <taxon>Dhakavirus</taxon>
        <taxon>Dhakavirus bp7</taxon>
    </lineage>
</organism>
<dbReference type="Proteomes" id="UP000001272">
    <property type="component" value="Segment"/>
</dbReference>